<organism evidence="1 2">
    <name type="scientific">Methylomarinovum tepidoasis</name>
    <dbReference type="NCBI Taxonomy" id="2840183"/>
    <lineage>
        <taxon>Bacteria</taxon>
        <taxon>Pseudomonadati</taxon>
        <taxon>Pseudomonadota</taxon>
        <taxon>Gammaproteobacteria</taxon>
        <taxon>Methylococcales</taxon>
        <taxon>Methylothermaceae</taxon>
        <taxon>Methylomarinovum</taxon>
    </lineage>
</organism>
<dbReference type="RefSeq" id="WP_286292001.1">
    <property type="nucleotide sequence ID" value="NZ_AP024718.1"/>
</dbReference>
<dbReference type="InterPro" id="IPR010985">
    <property type="entry name" value="Ribbon_hlx_hlx"/>
</dbReference>
<keyword evidence="2" id="KW-1185">Reference proteome</keyword>
<name>A0AAU9D3Q1_9GAMM</name>
<dbReference type="GO" id="GO:0006355">
    <property type="term" value="P:regulation of DNA-templated transcription"/>
    <property type="evidence" value="ECO:0007669"/>
    <property type="project" value="InterPro"/>
</dbReference>
<sequence>MQIEIPKEMYEILKFLAKRHHRDLEQETLRLLEKGVLSCEGLDVLTQAQAWRRRLQGRELGDSIREIREDRDR</sequence>
<dbReference type="SUPFAM" id="SSF47598">
    <property type="entry name" value="Ribbon-helix-helix"/>
    <property type="match status" value="1"/>
</dbReference>
<evidence type="ECO:0000313" key="1">
    <source>
        <dbReference type="EMBL" id="BCX89604.1"/>
    </source>
</evidence>
<reference evidence="2" key="1">
    <citation type="journal article" date="2024" name="Int. J. Syst. Evol. Microbiol.">
        <title>Methylomarinovum tepidoasis sp. nov., a moderately thermophilic methanotroph of the family Methylothermaceae isolated from a deep-sea hydrothermal field.</title>
        <authorList>
            <person name="Hirayama H."/>
            <person name="Takaki Y."/>
            <person name="Abe M."/>
            <person name="Miyazaki M."/>
            <person name="Uematsu K."/>
            <person name="Matsui Y."/>
            <person name="Takai K."/>
        </authorList>
    </citation>
    <scope>NUCLEOTIDE SEQUENCE [LARGE SCALE GENOMIC DNA]</scope>
    <source>
        <strain evidence="2">IN45</strain>
    </source>
</reference>
<evidence type="ECO:0000313" key="2">
    <source>
        <dbReference type="Proteomes" id="UP001321450"/>
    </source>
</evidence>
<protein>
    <submittedName>
        <fullName evidence="1">Antitoxin FitA</fullName>
    </submittedName>
</protein>
<proteinExistence type="predicted"/>
<dbReference type="EMBL" id="AP024718">
    <property type="protein sequence ID" value="BCX89604.1"/>
    <property type="molecule type" value="Genomic_DNA"/>
</dbReference>
<dbReference type="KEGG" id="meiy:MIN45_P1977"/>
<accession>A0AAU9D3Q1</accession>
<gene>
    <name evidence="1" type="ORF">MIN45_P1977</name>
</gene>
<dbReference type="AlphaFoldDB" id="A0AAU9D3Q1"/>
<dbReference type="Proteomes" id="UP001321450">
    <property type="component" value="Chromosome"/>
</dbReference>